<dbReference type="Gene3D" id="3.40.50.970">
    <property type="match status" value="1"/>
</dbReference>
<proteinExistence type="predicted"/>
<evidence type="ECO:0000313" key="6">
    <source>
        <dbReference type="Proteomes" id="UP000499080"/>
    </source>
</evidence>
<dbReference type="Proteomes" id="UP000499080">
    <property type="component" value="Unassembled WGS sequence"/>
</dbReference>
<organism evidence="5 6">
    <name type="scientific">Araneus ventricosus</name>
    <name type="common">Orbweaver spider</name>
    <name type="synonym">Epeira ventricosa</name>
    <dbReference type="NCBI Taxonomy" id="182803"/>
    <lineage>
        <taxon>Eukaryota</taxon>
        <taxon>Metazoa</taxon>
        <taxon>Ecdysozoa</taxon>
        <taxon>Arthropoda</taxon>
        <taxon>Chelicerata</taxon>
        <taxon>Arachnida</taxon>
        <taxon>Araneae</taxon>
        <taxon>Araneomorphae</taxon>
        <taxon>Entelegynae</taxon>
        <taxon>Araneoidea</taxon>
        <taxon>Araneidae</taxon>
        <taxon>Araneus</taxon>
    </lineage>
</organism>
<name>A0A4Y2BWL9_ARAVE</name>
<dbReference type="GO" id="GO:0001561">
    <property type="term" value="P:fatty acid alpha-oxidation"/>
    <property type="evidence" value="ECO:0007669"/>
    <property type="project" value="TreeGrafter"/>
</dbReference>
<dbReference type="InterPro" id="IPR045025">
    <property type="entry name" value="HACL1-like"/>
</dbReference>
<dbReference type="GO" id="GO:0016829">
    <property type="term" value="F:lyase activity"/>
    <property type="evidence" value="ECO:0007669"/>
    <property type="project" value="UniProtKB-KW"/>
</dbReference>
<gene>
    <name evidence="5" type="ORF">AVEN_54842_1</name>
</gene>
<comment type="caution">
    <text evidence="5">The sequence shown here is derived from an EMBL/GenBank/DDBJ whole genome shotgun (WGS) entry which is preliminary data.</text>
</comment>
<sequence>MIEDKSTPLSYYAAYHEIQSLIPSDAIIVNEGANTMDIGRTMLLNDLPRH</sequence>
<reference evidence="5 6" key="1">
    <citation type="journal article" date="2019" name="Sci. Rep.">
        <title>Orb-weaving spider Araneus ventricosus genome elucidates the spidroin gene catalogue.</title>
        <authorList>
            <person name="Kono N."/>
            <person name="Nakamura H."/>
            <person name="Ohtoshi R."/>
            <person name="Moran D.A.P."/>
            <person name="Shinohara A."/>
            <person name="Yoshida Y."/>
            <person name="Fujiwara M."/>
            <person name="Mori M."/>
            <person name="Tomita M."/>
            <person name="Arakawa K."/>
        </authorList>
    </citation>
    <scope>NUCLEOTIDE SEQUENCE [LARGE SCALE GENOMIC DNA]</scope>
</reference>
<keyword evidence="4" id="KW-0456">Lyase</keyword>
<keyword evidence="2" id="KW-0479">Metal-binding</keyword>
<evidence type="ECO:0000256" key="4">
    <source>
        <dbReference type="ARBA" id="ARBA00023239"/>
    </source>
</evidence>
<evidence type="ECO:0000256" key="2">
    <source>
        <dbReference type="ARBA" id="ARBA00022723"/>
    </source>
</evidence>
<evidence type="ECO:0000256" key="1">
    <source>
        <dbReference type="ARBA" id="ARBA00001964"/>
    </source>
</evidence>
<keyword evidence="3" id="KW-0460">Magnesium</keyword>
<keyword evidence="6" id="KW-1185">Reference proteome</keyword>
<dbReference type="GO" id="GO:0030976">
    <property type="term" value="F:thiamine pyrophosphate binding"/>
    <property type="evidence" value="ECO:0007669"/>
    <property type="project" value="InterPro"/>
</dbReference>
<protein>
    <submittedName>
        <fullName evidence="5">Uncharacterized protein</fullName>
    </submittedName>
</protein>
<evidence type="ECO:0000256" key="3">
    <source>
        <dbReference type="ARBA" id="ARBA00022842"/>
    </source>
</evidence>
<dbReference type="GO" id="GO:0005777">
    <property type="term" value="C:peroxisome"/>
    <property type="evidence" value="ECO:0007669"/>
    <property type="project" value="TreeGrafter"/>
</dbReference>
<evidence type="ECO:0000313" key="5">
    <source>
        <dbReference type="EMBL" id="GBL95706.1"/>
    </source>
</evidence>
<feature type="non-terminal residue" evidence="5">
    <location>
        <position position="50"/>
    </location>
</feature>
<dbReference type="GO" id="GO:0046872">
    <property type="term" value="F:metal ion binding"/>
    <property type="evidence" value="ECO:0007669"/>
    <property type="project" value="UniProtKB-KW"/>
</dbReference>
<accession>A0A4Y2BWL9</accession>
<dbReference type="EMBL" id="BGPR01236830">
    <property type="protein sequence ID" value="GBL95706.1"/>
    <property type="molecule type" value="Genomic_DNA"/>
</dbReference>
<dbReference type="PANTHER" id="PTHR43710">
    <property type="entry name" value="2-HYDROXYACYL-COA LYASE"/>
    <property type="match status" value="1"/>
</dbReference>
<dbReference type="PANTHER" id="PTHR43710:SF2">
    <property type="entry name" value="2-HYDROXYACYL-COA LYASE 1"/>
    <property type="match status" value="1"/>
</dbReference>
<dbReference type="AlphaFoldDB" id="A0A4Y2BWL9"/>
<comment type="cofactor">
    <cofactor evidence="1">
        <name>thiamine diphosphate</name>
        <dbReference type="ChEBI" id="CHEBI:58937"/>
    </cofactor>
</comment>
<dbReference type="OrthoDB" id="16262at2759"/>